<dbReference type="PANTHER" id="PTHR43679">
    <property type="entry name" value="OCTANOYLTRANSFERASE LIPM-RELATED"/>
    <property type="match status" value="1"/>
</dbReference>
<dbReference type="SUPFAM" id="SSF55681">
    <property type="entry name" value="Class II aaRS and biotin synthetases"/>
    <property type="match status" value="1"/>
</dbReference>
<reference evidence="3 4" key="1">
    <citation type="submission" date="2019-02" db="EMBL/GenBank/DDBJ databases">
        <title>Deep-cultivation of Planctomycetes and their phenomic and genomic characterization uncovers novel biology.</title>
        <authorList>
            <person name="Wiegand S."/>
            <person name="Jogler M."/>
            <person name="Boedeker C."/>
            <person name="Pinto D."/>
            <person name="Vollmers J."/>
            <person name="Rivas-Marin E."/>
            <person name="Kohn T."/>
            <person name="Peeters S.H."/>
            <person name="Heuer A."/>
            <person name="Rast P."/>
            <person name="Oberbeckmann S."/>
            <person name="Bunk B."/>
            <person name="Jeske O."/>
            <person name="Meyerdierks A."/>
            <person name="Storesund J.E."/>
            <person name="Kallscheuer N."/>
            <person name="Luecker S."/>
            <person name="Lage O.M."/>
            <person name="Pohl T."/>
            <person name="Merkel B.J."/>
            <person name="Hornburger P."/>
            <person name="Mueller R.-W."/>
            <person name="Bruemmer F."/>
            <person name="Labrenz M."/>
            <person name="Spormann A.M."/>
            <person name="Op Den Camp H."/>
            <person name="Overmann J."/>
            <person name="Amann R."/>
            <person name="Jetten M.S.M."/>
            <person name="Mascher T."/>
            <person name="Medema M.H."/>
            <person name="Devos D.P."/>
            <person name="Kaster A.-K."/>
            <person name="Ovreas L."/>
            <person name="Rohde M."/>
            <person name="Galperin M.Y."/>
            <person name="Jogler C."/>
        </authorList>
    </citation>
    <scope>NUCLEOTIDE SEQUENCE [LARGE SCALE GENOMIC DNA]</scope>
    <source>
        <strain evidence="3 4">Pla52n</strain>
    </source>
</reference>
<keyword evidence="3" id="KW-0808">Transferase</keyword>
<evidence type="ECO:0000313" key="4">
    <source>
        <dbReference type="Proteomes" id="UP000320176"/>
    </source>
</evidence>
<dbReference type="Proteomes" id="UP000320176">
    <property type="component" value="Unassembled WGS sequence"/>
</dbReference>
<feature type="compositionally biased region" description="Low complexity" evidence="1">
    <location>
        <begin position="18"/>
        <end position="41"/>
    </location>
</feature>
<dbReference type="PROSITE" id="PS51733">
    <property type="entry name" value="BPL_LPL_CATALYTIC"/>
    <property type="match status" value="1"/>
</dbReference>
<dbReference type="Gene3D" id="3.30.930.10">
    <property type="entry name" value="Bira Bifunctional Protein, Domain 2"/>
    <property type="match status" value="1"/>
</dbReference>
<dbReference type="InterPro" id="IPR004143">
    <property type="entry name" value="BPL_LPL_catalytic"/>
</dbReference>
<dbReference type="AlphaFoldDB" id="A0A5C6A525"/>
<proteinExistence type="predicted"/>
<protein>
    <submittedName>
        <fullName evidence="3">Octanoyltransferase LipM</fullName>
        <ecNumber evidence="3">2.3.1.181</ecNumber>
    </submittedName>
</protein>
<evidence type="ECO:0000259" key="2">
    <source>
        <dbReference type="PROSITE" id="PS51733"/>
    </source>
</evidence>
<dbReference type="Pfam" id="PF21948">
    <property type="entry name" value="LplA-B_cat"/>
    <property type="match status" value="1"/>
</dbReference>
<dbReference type="InterPro" id="IPR050664">
    <property type="entry name" value="Octanoyltrans_LipM/LipL"/>
</dbReference>
<organism evidence="3 4">
    <name type="scientific">Stieleria varia</name>
    <dbReference type="NCBI Taxonomy" id="2528005"/>
    <lineage>
        <taxon>Bacteria</taxon>
        <taxon>Pseudomonadati</taxon>
        <taxon>Planctomycetota</taxon>
        <taxon>Planctomycetia</taxon>
        <taxon>Pirellulales</taxon>
        <taxon>Pirellulaceae</taxon>
        <taxon>Stieleria</taxon>
    </lineage>
</organism>
<keyword evidence="4" id="KW-1185">Reference proteome</keyword>
<name>A0A5C6A525_9BACT</name>
<dbReference type="GO" id="GO:0033819">
    <property type="term" value="F:lipoyl(octanoyl) transferase activity"/>
    <property type="evidence" value="ECO:0007669"/>
    <property type="project" value="UniProtKB-EC"/>
</dbReference>
<dbReference type="EMBL" id="SJPN01000007">
    <property type="protein sequence ID" value="TWT94536.1"/>
    <property type="molecule type" value="Genomic_DNA"/>
</dbReference>
<keyword evidence="3" id="KW-0012">Acyltransferase</keyword>
<dbReference type="PANTHER" id="PTHR43679:SF2">
    <property type="entry name" value="OCTANOYL-[GCVH]:PROTEIN N-OCTANOYLTRANSFERASE"/>
    <property type="match status" value="1"/>
</dbReference>
<feature type="region of interest" description="Disordered" evidence="1">
    <location>
        <begin position="1"/>
        <end position="41"/>
    </location>
</feature>
<gene>
    <name evidence="3" type="primary">lipM</name>
    <name evidence="3" type="ORF">Pla52n_53570</name>
</gene>
<sequence length="286" mass="31886">MTSQQRESRSYVGRHPSSKTSAVSEPSSKSSSSSSSSSSTEQRTGRLFLLQSFEGGENMAIDQAILDDVTINQIPTLRFYDWNQPTLSLGYFQSYELPGERFAEVAKVRRSTGGGAILHDHELTYSLAMPMPGNQTGARSELYRDVHASIAGILAEHGVAAHPFRDDPKPFGSDKAFLCFQRRTDEDLVVSGYKILGSAQRRTKTAVLQHGSLLLKASRWAPELPGIHDLTSASLSAKEIADEFAQAFAELHNIHWQKSQVPDELKQKAQPIRTERFDSDSWWHRH</sequence>
<feature type="domain" description="BPL/LPL catalytic" evidence="2">
    <location>
        <begin position="71"/>
        <end position="256"/>
    </location>
</feature>
<dbReference type="InterPro" id="IPR045864">
    <property type="entry name" value="aa-tRNA-synth_II/BPL/LPL"/>
</dbReference>
<dbReference type="EC" id="2.3.1.181" evidence="3"/>
<evidence type="ECO:0000313" key="3">
    <source>
        <dbReference type="EMBL" id="TWT94536.1"/>
    </source>
</evidence>
<comment type="caution">
    <text evidence="3">The sequence shown here is derived from an EMBL/GenBank/DDBJ whole genome shotgun (WGS) entry which is preliminary data.</text>
</comment>
<accession>A0A5C6A525</accession>
<evidence type="ECO:0000256" key="1">
    <source>
        <dbReference type="SAM" id="MobiDB-lite"/>
    </source>
</evidence>